<evidence type="ECO:0000313" key="7">
    <source>
        <dbReference type="EMBL" id="GLL09771.1"/>
    </source>
</evidence>
<dbReference type="Proteomes" id="UP001143463">
    <property type="component" value="Unassembled WGS sequence"/>
</dbReference>
<feature type="transmembrane region" description="Helical" evidence="6">
    <location>
        <begin position="86"/>
        <end position="105"/>
    </location>
</feature>
<proteinExistence type="predicted"/>
<comment type="caution">
    <text evidence="7">The sequence shown here is derived from an EMBL/GenBank/DDBJ whole genome shotgun (WGS) entry which is preliminary data.</text>
</comment>
<keyword evidence="2" id="KW-1003">Cell membrane</keyword>
<accession>A0A9W6L067</accession>
<feature type="transmembrane region" description="Helical" evidence="6">
    <location>
        <begin position="307"/>
        <end position="328"/>
    </location>
</feature>
<evidence type="ECO:0000313" key="8">
    <source>
        <dbReference type="Proteomes" id="UP001143463"/>
    </source>
</evidence>
<evidence type="ECO:0000256" key="1">
    <source>
        <dbReference type="ARBA" id="ARBA00004651"/>
    </source>
</evidence>
<feature type="transmembrane region" description="Helical" evidence="6">
    <location>
        <begin position="241"/>
        <end position="262"/>
    </location>
</feature>
<keyword evidence="5 6" id="KW-0472">Membrane</keyword>
<feature type="transmembrane region" description="Helical" evidence="6">
    <location>
        <begin position="31"/>
        <end position="55"/>
    </location>
</feature>
<gene>
    <name evidence="7" type="ORF">GCM10017577_09110</name>
</gene>
<organism evidence="7 8">
    <name type="scientific">Pseudonocardia halophobica</name>
    <dbReference type="NCBI Taxonomy" id="29401"/>
    <lineage>
        <taxon>Bacteria</taxon>
        <taxon>Bacillati</taxon>
        <taxon>Actinomycetota</taxon>
        <taxon>Actinomycetes</taxon>
        <taxon>Pseudonocardiales</taxon>
        <taxon>Pseudonocardiaceae</taxon>
        <taxon>Pseudonocardia</taxon>
    </lineage>
</organism>
<evidence type="ECO:0008006" key="9">
    <source>
        <dbReference type="Google" id="ProtNLM"/>
    </source>
</evidence>
<evidence type="ECO:0000256" key="2">
    <source>
        <dbReference type="ARBA" id="ARBA00022475"/>
    </source>
</evidence>
<protein>
    <recommendedName>
        <fullName evidence="9">Branched-chain amino acid transport system permease protein</fullName>
    </recommendedName>
</protein>
<dbReference type="EMBL" id="BSFQ01000003">
    <property type="protein sequence ID" value="GLL09771.1"/>
    <property type="molecule type" value="Genomic_DNA"/>
</dbReference>
<reference evidence="7" key="1">
    <citation type="journal article" date="2014" name="Int. J. Syst. Evol. Microbiol.">
        <title>Complete genome sequence of Corynebacterium casei LMG S-19264T (=DSM 44701T), isolated from a smear-ripened cheese.</title>
        <authorList>
            <consortium name="US DOE Joint Genome Institute (JGI-PGF)"/>
            <person name="Walter F."/>
            <person name="Albersmeier A."/>
            <person name="Kalinowski J."/>
            <person name="Ruckert C."/>
        </authorList>
    </citation>
    <scope>NUCLEOTIDE SEQUENCE</scope>
    <source>
        <strain evidence="7">VKM Ac-1069</strain>
    </source>
</reference>
<comment type="subcellular location">
    <subcellularLocation>
        <location evidence="1">Cell membrane</location>
        <topology evidence="1">Multi-pass membrane protein</topology>
    </subcellularLocation>
</comment>
<sequence length="352" mass="36290">MSVPTADRAATPLGQVDAALRRMVSVSTGRGNLLGLRHATLLSFAVLVLVVGLTGSANTRYGLVFSTVYAIVILGNNAIAATLQEINLSGGAFLAIGAYTAVLALDAGWNVLLAMLAAMLVAAIIGMVFAFPTTRLTGLATALVTFTLAFSILDLANYLGPLTGGDQGKQVSLDATLVGMRISGSRPGMLILTVLVMVVVGLAHLWLLHRRPGRIAIAVGEAEFAASVFGTNIRLVKVAVWTWAAGLGGLAGALYSLSVGYVSSTQWPIMISILVFVGGLIGGTRSATGAWIGGIVVGGLPLWLQKIVPATASSVLFGVIIVLALLAGGKGIAEFGERTGLRLWGALRRKTT</sequence>
<feature type="transmembrane region" description="Helical" evidence="6">
    <location>
        <begin position="138"/>
        <end position="159"/>
    </location>
</feature>
<dbReference type="Pfam" id="PF02653">
    <property type="entry name" value="BPD_transp_2"/>
    <property type="match status" value="1"/>
</dbReference>
<evidence type="ECO:0000256" key="4">
    <source>
        <dbReference type="ARBA" id="ARBA00022989"/>
    </source>
</evidence>
<evidence type="ECO:0000256" key="6">
    <source>
        <dbReference type="SAM" id="Phobius"/>
    </source>
</evidence>
<evidence type="ECO:0000256" key="3">
    <source>
        <dbReference type="ARBA" id="ARBA00022692"/>
    </source>
</evidence>
<dbReference type="CDD" id="cd06581">
    <property type="entry name" value="TM_PBP1_LivM_like"/>
    <property type="match status" value="1"/>
</dbReference>
<evidence type="ECO:0000256" key="5">
    <source>
        <dbReference type="ARBA" id="ARBA00023136"/>
    </source>
</evidence>
<feature type="transmembrane region" description="Helical" evidence="6">
    <location>
        <begin position="189"/>
        <end position="208"/>
    </location>
</feature>
<feature type="transmembrane region" description="Helical" evidence="6">
    <location>
        <begin position="61"/>
        <end position="79"/>
    </location>
</feature>
<dbReference type="GO" id="GO:0015658">
    <property type="term" value="F:branched-chain amino acid transmembrane transporter activity"/>
    <property type="evidence" value="ECO:0007669"/>
    <property type="project" value="InterPro"/>
</dbReference>
<feature type="transmembrane region" description="Helical" evidence="6">
    <location>
        <begin position="111"/>
        <end position="131"/>
    </location>
</feature>
<dbReference type="PANTHER" id="PTHR30482">
    <property type="entry name" value="HIGH-AFFINITY BRANCHED-CHAIN AMINO ACID TRANSPORT SYSTEM PERMEASE"/>
    <property type="match status" value="1"/>
</dbReference>
<feature type="transmembrane region" description="Helical" evidence="6">
    <location>
        <begin position="215"/>
        <end position="235"/>
    </location>
</feature>
<dbReference type="InterPro" id="IPR001851">
    <property type="entry name" value="ABC_transp_permease"/>
</dbReference>
<keyword evidence="4 6" id="KW-1133">Transmembrane helix</keyword>
<dbReference type="AlphaFoldDB" id="A0A9W6L067"/>
<reference evidence="7" key="2">
    <citation type="submission" date="2023-01" db="EMBL/GenBank/DDBJ databases">
        <authorList>
            <person name="Sun Q."/>
            <person name="Evtushenko L."/>
        </authorList>
    </citation>
    <scope>NUCLEOTIDE SEQUENCE</scope>
    <source>
        <strain evidence="7">VKM Ac-1069</strain>
    </source>
</reference>
<keyword evidence="3 6" id="KW-0812">Transmembrane</keyword>
<dbReference type="InterPro" id="IPR043428">
    <property type="entry name" value="LivM-like"/>
</dbReference>
<keyword evidence="8" id="KW-1185">Reference proteome</keyword>
<feature type="transmembrane region" description="Helical" evidence="6">
    <location>
        <begin position="269"/>
        <end position="287"/>
    </location>
</feature>
<dbReference type="PANTHER" id="PTHR30482:SF20">
    <property type="entry name" value="HIGH-AFFINITY BRANCHED-CHAIN AMINO ACID TRANSPORT SYSTEM PERMEASE PROTEIN LIVM"/>
    <property type="match status" value="1"/>
</dbReference>
<dbReference type="GO" id="GO:0005886">
    <property type="term" value="C:plasma membrane"/>
    <property type="evidence" value="ECO:0007669"/>
    <property type="project" value="UniProtKB-SubCell"/>
</dbReference>
<name>A0A9W6L067_9PSEU</name>
<dbReference type="RefSeq" id="WP_037043791.1">
    <property type="nucleotide sequence ID" value="NZ_BAAAUZ010000011.1"/>
</dbReference>